<comment type="caution">
    <text evidence="5">The sequence shown here is derived from an EMBL/GenBank/DDBJ whole genome shotgun (WGS) entry which is preliminary data.</text>
</comment>
<evidence type="ECO:0000313" key="5">
    <source>
        <dbReference type="EMBL" id="TDE13530.1"/>
    </source>
</evidence>
<accession>A0A4R5DN78</accession>
<dbReference type="PRINTS" id="PR00080">
    <property type="entry name" value="SDRFAMILY"/>
</dbReference>
<dbReference type="InterPro" id="IPR002347">
    <property type="entry name" value="SDR_fam"/>
</dbReference>
<feature type="region of interest" description="Disordered" evidence="4">
    <location>
        <begin position="1"/>
        <end position="79"/>
    </location>
</feature>
<evidence type="ECO:0000256" key="2">
    <source>
        <dbReference type="ARBA" id="ARBA00023002"/>
    </source>
</evidence>
<evidence type="ECO:0000256" key="1">
    <source>
        <dbReference type="ARBA" id="ARBA00006484"/>
    </source>
</evidence>
<name>A0A4R5DN78_9ACTN</name>
<gene>
    <name evidence="5" type="ORF">E1269_05730</name>
</gene>
<dbReference type="Proteomes" id="UP000294739">
    <property type="component" value="Unassembled WGS sequence"/>
</dbReference>
<dbReference type="OrthoDB" id="517007at2"/>
<dbReference type="PRINTS" id="PR00081">
    <property type="entry name" value="GDHRDH"/>
</dbReference>
<reference evidence="5 6" key="1">
    <citation type="submission" date="2019-03" db="EMBL/GenBank/DDBJ databases">
        <title>Draft genome sequences of novel Actinobacteria.</title>
        <authorList>
            <person name="Sahin N."/>
            <person name="Ay H."/>
            <person name="Saygin H."/>
        </authorList>
    </citation>
    <scope>NUCLEOTIDE SEQUENCE [LARGE SCALE GENOMIC DNA]</scope>
    <source>
        <strain evidence="5 6">5K138</strain>
    </source>
</reference>
<dbReference type="InterPro" id="IPR036291">
    <property type="entry name" value="NAD(P)-bd_dom_sf"/>
</dbReference>
<dbReference type="AlphaFoldDB" id="A0A4R5DN78"/>
<sequence>MGAPPSSSISVSSPGRPTAPACTATAGSTASSSTASARRWRPPCARSSKSPAGRRYRSAPRSRCGSTRSCSLHGSPCGPGRSCPLPERTAIVTGAGTGLGRAIAARLLRDGFRVTLTGPDGVQLTETARLAPDHGELATIVVGDLRQPDVRREVIARATAGPGILFGLVNNAGLSAVEPLLDESVATWRAIFEVNLDAAFFLSQAAIEHMRPHGTGRIVNIGSIYGVVGFNNHGYGARAPMSTPGDRGPVRQSAYDASKGALIQLTRTLATAVGPWGITVNTVSPGHIPWANEAAGTTPVASAASGGAKPAALGQRVDPAILTALAEQVPLRRTGRAAEVAGPVSFLLSEDAAYITGQNIIVDGGATVW</sequence>
<dbReference type="PANTHER" id="PTHR42760:SF133">
    <property type="entry name" value="3-OXOACYL-[ACYL-CARRIER-PROTEIN] REDUCTASE"/>
    <property type="match status" value="1"/>
</dbReference>
<protein>
    <submittedName>
        <fullName evidence="5">SDR family oxidoreductase</fullName>
    </submittedName>
</protein>
<keyword evidence="6" id="KW-1185">Reference proteome</keyword>
<dbReference type="SUPFAM" id="SSF51735">
    <property type="entry name" value="NAD(P)-binding Rossmann-fold domains"/>
    <property type="match status" value="1"/>
</dbReference>
<dbReference type="InParanoid" id="A0A4R5DN78"/>
<proteinExistence type="inferred from homology"/>
<dbReference type="EMBL" id="SMKZ01000005">
    <property type="protein sequence ID" value="TDE13530.1"/>
    <property type="molecule type" value="Genomic_DNA"/>
</dbReference>
<feature type="compositionally biased region" description="Low complexity" evidence="4">
    <location>
        <begin position="1"/>
        <end position="37"/>
    </location>
</feature>
<dbReference type="Pfam" id="PF13561">
    <property type="entry name" value="adh_short_C2"/>
    <property type="match status" value="1"/>
</dbReference>
<evidence type="ECO:0000256" key="4">
    <source>
        <dbReference type="SAM" id="MobiDB-lite"/>
    </source>
</evidence>
<evidence type="ECO:0000256" key="3">
    <source>
        <dbReference type="RuleBase" id="RU000363"/>
    </source>
</evidence>
<dbReference type="Gene3D" id="3.40.50.720">
    <property type="entry name" value="NAD(P)-binding Rossmann-like Domain"/>
    <property type="match status" value="1"/>
</dbReference>
<keyword evidence="2" id="KW-0560">Oxidoreductase</keyword>
<dbReference type="Pfam" id="PF00106">
    <property type="entry name" value="adh_short"/>
    <property type="match status" value="1"/>
</dbReference>
<dbReference type="GO" id="GO:0016616">
    <property type="term" value="F:oxidoreductase activity, acting on the CH-OH group of donors, NAD or NADP as acceptor"/>
    <property type="evidence" value="ECO:0007669"/>
    <property type="project" value="TreeGrafter"/>
</dbReference>
<dbReference type="PANTHER" id="PTHR42760">
    <property type="entry name" value="SHORT-CHAIN DEHYDROGENASES/REDUCTASES FAMILY MEMBER"/>
    <property type="match status" value="1"/>
</dbReference>
<evidence type="ECO:0000313" key="6">
    <source>
        <dbReference type="Proteomes" id="UP000294739"/>
    </source>
</evidence>
<organism evidence="5 6">
    <name type="scientific">Jiangella asiatica</name>
    <dbReference type="NCBI Taxonomy" id="2530372"/>
    <lineage>
        <taxon>Bacteria</taxon>
        <taxon>Bacillati</taxon>
        <taxon>Actinomycetota</taxon>
        <taxon>Actinomycetes</taxon>
        <taxon>Jiangellales</taxon>
        <taxon>Jiangellaceae</taxon>
        <taxon>Jiangella</taxon>
    </lineage>
</organism>
<comment type="similarity">
    <text evidence="1 3">Belongs to the short-chain dehydrogenases/reductases (SDR) family.</text>
</comment>